<evidence type="ECO:0000313" key="2">
    <source>
        <dbReference type="EMBL" id="GAJ23057.1"/>
    </source>
</evidence>
<dbReference type="EMBL" id="BARW01039840">
    <property type="protein sequence ID" value="GAJ23057.1"/>
    <property type="molecule type" value="Genomic_DNA"/>
</dbReference>
<proteinExistence type="predicted"/>
<accession>X1VRE3</accession>
<dbReference type="AlphaFoldDB" id="X1VRE3"/>
<sequence length="90" mass="11113">MKKISQLNVSDRMKLKLINKGIQESKRNHIKRLLIDDPDAYLELRKSQMEYDKKFKKAHPDYDKKWRKKNPEKYEKYNKPEYRRKKQSGE</sequence>
<comment type="caution">
    <text evidence="2">The sequence shown here is derived from an EMBL/GenBank/DDBJ whole genome shotgun (WGS) entry which is preliminary data.</text>
</comment>
<feature type="region of interest" description="Disordered" evidence="1">
    <location>
        <begin position="62"/>
        <end position="90"/>
    </location>
</feature>
<name>X1VRE3_9ZZZZ</name>
<gene>
    <name evidence="2" type="ORF">S12H4_60504</name>
</gene>
<organism evidence="2">
    <name type="scientific">marine sediment metagenome</name>
    <dbReference type="NCBI Taxonomy" id="412755"/>
    <lineage>
        <taxon>unclassified sequences</taxon>
        <taxon>metagenomes</taxon>
        <taxon>ecological metagenomes</taxon>
    </lineage>
</organism>
<protein>
    <submittedName>
        <fullName evidence="2">Uncharacterized protein</fullName>
    </submittedName>
</protein>
<evidence type="ECO:0000256" key="1">
    <source>
        <dbReference type="SAM" id="MobiDB-lite"/>
    </source>
</evidence>
<reference evidence="2" key="1">
    <citation type="journal article" date="2014" name="Front. Microbiol.">
        <title>High frequency of phylogenetically diverse reductive dehalogenase-homologous genes in deep subseafloor sedimentary metagenomes.</title>
        <authorList>
            <person name="Kawai M."/>
            <person name="Futagami T."/>
            <person name="Toyoda A."/>
            <person name="Takaki Y."/>
            <person name="Nishi S."/>
            <person name="Hori S."/>
            <person name="Arai W."/>
            <person name="Tsubouchi T."/>
            <person name="Morono Y."/>
            <person name="Uchiyama I."/>
            <person name="Ito T."/>
            <person name="Fujiyama A."/>
            <person name="Inagaki F."/>
            <person name="Takami H."/>
        </authorList>
    </citation>
    <scope>NUCLEOTIDE SEQUENCE</scope>
    <source>
        <strain evidence="2">Expedition CK06-06</strain>
    </source>
</reference>